<evidence type="ECO:0000256" key="7">
    <source>
        <dbReference type="ARBA" id="ARBA00023027"/>
    </source>
</evidence>
<dbReference type="Pfam" id="PF05173">
    <property type="entry name" value="DapB_C"/>
    <property type="match status" value="1"/>
</dbReference>
<organism evidence="12 13">
    <name type="scientific">SAR86 cluster bacterium</name>
    <dbReference type="NCBI Taxonomy" id="2030880"/>
    <lineage>
        <taxon>Bacteria</taxon>
        <taxon>Pseudomonadati</taxon>
        <taxon>Pseudomonadota</taxon>
        <taxon>Gammaproteobacteria</taxon>
        <taxon>SAR86 cluster</taxon>
    </lineage>
</organism>
<reference evidence="12 13" key="1">
    <citation type="journal article" date="2018" name="Microbiome">
        <title>Fine metagenomic profile of the Mediterranean stratified and mixed water columns revealed by assembly and recruitment.</title>
        <authorList>
            <person name="Haro-Moreno J.M."/>
            <person name="Lopez-Perez M."/>
            <person name="De La Torre J.R."/>
            <person name="Picazo A."/>
            <person name="Camacho A."/>
            <person name="Rodriguez-Valera F."/>
        </authorList>
    </citation>
    <scope>NUCLEOTIDE SEQUENCE [LARGE SCALE GENOMIC DNA]</scope>
    <source>
        <strain evidence="12">MED-G78</strain>
    </source>
</reference>
<dbReference type="AlphaFoldDB" id="A0A368C9M0"/>
<evidence type="ECO:0000313" key="12">
    <source>
        <dbReference type="EMBL" id="RCL45656.1"/>
    </source>
</evidence>
<evidence type="ECO:0000256" key="9">
    <source>
        <dbReference type="NCBIfam" id="TIGR00036"/>
    </source>
</evidence>
<accession>A0A368C9M0</accession>
<dbReference type="InterPro" id="IPR023940">
    <property type="entry name" value="DHDPR_bac"/>
</dbReference>
<dbReference type="PANTHER" id="PTHR20836">
    <property type="entry name" value="DIHYDRODIPICOLINATE REDUCTASE"/>
    <property type="match status" value="1"/>
</dbReference>
<evidence type="ECO:0000259" key="11">
    <source>
        <dbReference type="Pfam" id="PF05173"/>
    </source>
</evidence>
<evidence type="ECO:0000313" key="13">
    <source>
        <dbReference type="Proteomes" id="UP000252915"/>
    </source>
</evidence>
<keyword evidence="2" id="KW-0963">Cytoplasm</keyword>
<evidence type="ECO:0000256" key="6">
    <source>
        <dbReference type="ARBA" id="ARBA00023002"/>
    </source>
</evidence>
<evidence type="ECO:0000256" key="1">
    <source>
        <dbReference type="ARBA" id="ARBA00006642"/>
    </source>
</evidence>
<dbReference type="EC" id="1.17.1.8" evidence="9"/>
<comment type="similarity">
    <text evidence="1">Belongs to the DapB family.</text>
</comment>
<sequence>MTGIYINGASGKMGVNLLERIHLNNDIQICKTIDEDSLDTIIDFSNPDSTIKLLKSLCNDNYALVIGTTGFNSEQIDIIKHHAKKKRILLAPNLSKGMAIMKKSIKKFFSSNTEKFNCLITDIHHKDKIDAPSGTALELKKIIINNDDNKLIQDIKFNSERYGKVYGIHKVTFFNKSQKIQYSHHTFSRNIYSDGAIEASHWIKDQKEGIYSYDDFLKSQNNL</sequence>
<evidence type="ECO:0000256" key="5">
    <source>
        <dbReference type="ARBA" id="ARBA00022915"/>
    </source>
</evidence>
<keyword evidence="6 12" id="KW-0560">Oxidoreductase</keyword>
<dbReference type="InterPro" id="IPR022663">
    <property type="entry name" value="DapB_C"/>
</dbReference>
<keyword evidence="3" id="KW-0028">Amino-acid biosynthesis</keyword>
<evidence type="ECO:0000256" key="2">
    <source>
        <dbReference type="ARBA" id="ARBA00022490"/>
    </source>
</evidence>
<proteinExistence type="inferred from homology"/>
<evidence type="ECO:0000256" key="4">
    <source>
        <dbReference type="ARBA" id="ARBA00022857"/>
    </source>
</evidence>
<keyword evidence="7" id="KW-0520">NAD</keyword>
<dbReference type="Gene3D" id="3.40.50.720">
    <property type="entry name" value="NAD(P)-binding Rossmann-like Domain"/>
    <property type="match status" value="1"/>
</dbReference>
<dbReference type="CDD" id="cd02274">
    <property type="entry name" value="DHDPR_N"/>
    <property type="match status" value="1"/>
</dbReference>
<name>A0A368C9M0_9GAMM</name>
<dbReference type="GO" id="GO:0008839">
    <property type="term" value="F:4-hydroxy-tetrahydrodipicolinate reductase"/>
    <property type="evidence" value="ECO:0007669"/>
    <property type="project" value="UniProtKB-UniRule"/>
</dbReference>
<keyword evidence="5" id="KW-0220">Diaminopimelate biosynthesis</keyword>
<evidence type="ECO:0000256" key="8">
    <source>
        <dbReference type="ARBA" id="ARBA00023154"/>
    </source>
</evidence>
<dbReference type="PIRSF" id="PIRSF000161">
    <property type="entry name" value="DHPR"/>
    <property type="match status" value="1"/>
</dbReference>
<feature type="domain" description="Dihydrodipicolinate reductase C-terminal" evidence="11">
    <location>
        <begin position="98"/>
        <end position="217"/>
    </location>
</feature>
<dbReference type="GO" id="GO:0005829">
    <property type="term" value="C:cytosol"/>
    <property type="evidence" value="ECO:0007669"/>
    <property type="project" value="TreeGrafter"/>
</dbReference>
<feature type="domain" description="Dihydrodipicolinate reductase N-terminal" evidence="10">
    <location>
        <begin position="38"/>
        <end position="93"/>
    </location>
</feature>
<dbReference type="EMBL" id="QOPI01000001">
    <property type="protein sequence ID" value="RCL45656.1"/>
    <property type="molecule type" value="Genomic_DNA"/>
</dbReference>
<evidence type="ECO:0000256" key="3">
    <source>
        <dbReference type="ARBA" id="ARBA00022605"/>
    </source>
</evidence>
<dbReference type="Proteomes" id="UP000252915">
    <property type="component" value="Unassembled WGS sequence"/>
</dbReference>
<dbReference type="NCBIfam" id="TIGR00036">
    <property type="entry name" value="dapB"/>
    <property type="match status" value="1"/>
</dbReference>
<dbReference type="PANTHER" id="PTHR20836:SF7">
    <property type="entry name" value="4-HYDROXY-TETRAHYDRODIPICOLINATE REDUCTASE"/>
    <property type="match status" value="1"/>
</dbReference>
<dbReference type="GO" id="GO:0009089">
    <property type="term" value="P:lysine biosynthetic process via diaminopimelate"/>
    <property type="evidence" value="ECO:0007669"/>
    <property type="project" value="UniProtKB-UniRule"/>
</dbReference>
<gene>
    <name evidence="12" type="primary">dapB</name>
    <name evidence="12" type="ORF">DBW92_00125</name>
</gene>
<dbReference type="Gene3D" id="3.30.360.10">
    <property type="entry name" value="Dihydrodipicolinate Reductase, domain 2"/>
    <property type="match status" value="1"/>
</dbReference>
<keyword evidence="8" id="KW-0457">Lysine biosynthesis</keyword>
<dbReference type="SUPFAM" id="SSF51735">
    <property type="entry name" value="NAD(P)-binding Rossmann-fold domains"/>
    <property type="match status" value="1"/>
</dbReference>
<evidence type="ECO:0000259" key="10">
    <source>
        <dbReference type="Pfam" id="PF01113"/>
    </source>
</evidence>
<dbReference type="GO" id="GO:0019877">
    <property type="term" value="P:diaminopimelate biosynthetic process"/>
    <property type="evidence" value="ECO:0007669"/>
    <property type="project" value="UniProtKB-KW"/>
</dbReference>
<dbReference type="Pfam" id="PF01113">
    <property type="entry name" value="DapB_N"/>
    <property type="match status" value="1"/>
</dbReference>
<dbReference type="SUPFAM" id="SSF55347">
    <property type="entry name" value="Glyceraldehyde-3-phosphate dehydrogenase-like, C-terminal domain"/>
    <property type="match status" value="1"/>
</dbReference>
<keyword evidence="4" id="KW-0521">NADP</keyword>
<dbReference type="InterPro" id="IPR000846">
    <property type="entry name" value="DapB_N"/>
</dbReference>
<dbReference type="InterPro" id="IPR036291">
    <property type="entry name" value="NAD(P)-bd_dom_sf"/>
</dbReference>
<comment type="caution">
    <text evidence="12">The sequence shown here is derived from an EMBL/GenBank/DDBJ whole genome shotgun (WGS) entry which is preliminary data.</text>
</comment>
<protein>
    <recommendedName>
        <fullName evidence="9">4-hydroxy-tetrahydrodipicolinate reductase</fullName>
        <ecNumber evidence="9">1.17.1.8</ecNumber>
    </recommendedName>
</protein>